<comment type="caution">
    <text evidence="5">The sequence shown here is derived from an EMBL/GenBank/DDBJ whole genome shotgun (WGS) entry which is preliminary data.</text>
</comment>
<evidence type="ECO:0000313" key="5">
    <source>
        <dbReference type="EMBL" id="MBC5580964.1"/>
    </source>
</evidence>
<keyword evidence="3" id="KW-0732">Signal</keyword>
<keyword evidence="2" id="KW-0472">Membrane</keyword>
<feature type="compositionally biased region" description="Low complexity" evidence="1">
    <location>
        <begin position="34"/>
        <end position="44"/>
    </location>
</feature>
<feature type="compositionally biased region" description="Pro residues" evidence="1">
    <location>
        <begin position="1766"/>
        <end position="1783"/>
    </location>
</feature>
<dbReference type="Gene3D" id="2.60.40.1080">
    <property type="match status" value="1"/>
</dbReference>
<dbReference type="SUPFAM" id="SSF117074">
    <property type="entry name" value="Hypothetical protein PA1324"/>
    <property type="match status" value="1"/>
</dbReference>
<feature type="domain" description="YDG" evidence="4">
    <location>
        <begin position="1459"/>
        <end position="1524"/>
    </location>
</feature>
<dbReference type="SUPFAM" id="SSF49373">
    <property type="entry name" value="Invasin/intimin cell-adhesion fragments"/>
    <property type="match status" value="1"/>
</dbReference>
<feature type="compositionally biased region" description="Pro residues" evidence="1">
    <location>
        <begin position="67"/>
        <end position="79"/>
    </location>
</feature>
<dbReference type="EMBL" id="JACONZ010000002">
    <property type="protein sequence ID" value="MBC5580964.1"/>
    <property type="molecule type" value="Genomic_DNA"/>
</dbReference>
<keyword evidence="2" id="KW-0812">Transmembrane</keyword>
<dbReference type="Pfam" id="PF18657">
    <property type="entry name" value="YDG"/>
    <property type="match status" value="2"/>
</dbReference>
<feature type="compositionally biased region" description="Low complexity" evidence="1">
    <location>
        <begin position="1731"/>
        <end position="1765"/>
    </location>
</feature>
<proteinExistence type="predicted"/>
<organism evidence="5 6">
    <name type="scientific">Anaerofilum hominis</name>
    <dbReference type="NCBI Taxonomy" id="2763016"/>
    <lineage>
        <taxon>Bacteria</taxon>
        <taxon>Bacillati</taxon>
        <taxon>Bacillota</taxon>
        <taxon>Clostridia</taxon>
        <taxon>Eubacteriales</taxon>
        <taxon>Oscillospiraceae</taxon>
        <taxon>Anaerofilum</taxon>
    </lineage>
</organism>
<accession>A0A923I8A8</accession>
<evidence type="ECO:0000313" key="6">
    <source>
        <dbReference type="Proteomes" id="UP000659630"/>
    </source>
</evidence>
<gene>
    <name evidence="5" type="ORF">H8S23_05555</name>
</gene>
<name>A0A923I8A8_9FIRM</name>
<reference evidence="5" key="1">
    <citation type="submission" date="2020-08" db="EMBL/GenBank/DDBJ databases">
        <title>Genome public.</title>
        <authorList>
            <person name="Liu C."/>
            <person name="Sun Q."/>
        </authorList>
    </citation>
    <scope>NUCLEOTIDE SEQUENCE</scope>
    <source>
        <strain evidence="5">BX8</strain>
    </source>
</reference>
<feature type="signal peptide" evidence="3">
    <location>
        <begin position="1"/>
        <end position="24"/>
    </location>
</feature>
<feature type="region of interest" description="Disordered" evidence="1">
    <location>
        <begin position="1717"/>
        <end position="1785"/>
    </location>
</feature>
<feature type="transmembrane region" description="Helical" evidence="2">
    <location>
        <begin position="1840"/>
        <end position="1859"/>
    </location>
</feature>
<feature type="chain" id="PRO_5037090230" description="YDG domain-containing protein" evidence="3">
    <location>
        <begin position="25"/>
        <end position="1863"/>
    </location>
</feature>
<evidence type="ECO:0000256" key="2">
    <source>
        <dbReference type="SAM" id="Phobius"/>
    </source>
</evidence>
<feature type="transmembrane region" description="Helical" evidence="2">
    <location>
        <begin position="1814"/>
        <end position="1834"/>
    </location>
</feature>
<evidence type="ECO:0000259" key="4">
    <source>
        <dbReference type="Pfam" id="PF18657"/>
    </source>
</evidence>
<dbReference type="RefSeq" id="WP_186887340.1">
    <property type="nucleotide sequence ID" value="NZ_JACONZ010000002.1"/>
</dbReference>
<dbReference type="InterPro" id="IPR041248">
    <property type="entry name" value="YDG"/>
</dbReference>
<keyword evidence="6" id="KW-1185">Reference proteome</keyword>
<feature type="region of interest" description="Disordered" evidence="1">
    <location>
        <begin position="34"/>
        <end position="93"/>
    </location>
</feature>
<sequence length="1863" mass="194267">MKKKVLCLGAALLLSFSLLLEGFAAPLSLADADASSGDTAFSDAENGPAPVFSPLPEASPAMSGPTASPPETSPSPPPDGSQTVPPGENTLPGGETAARCEVCGGLLADGVCPVCSAPAVFLSETDAADEDRLVLTPGLPSGALQEDGSYRLGYTYSLRFDLDLQQMTAPSLRILLPDTVQLQDYPRQDDSTLGSNFTSVTVETDGDTGSTALTYCFSSTATKIGFEVFLTPLYQIADKELFTVDAQLCEGDAVTAEKSHSLTAYNWTVREPTLYGSASLSGTLYPGVPCDLNFKPYFYLPAHSPELSAPFYPLTGVTYTVPLHDAALPGTGTGDAFVPLADGQTYTADGVRYSYLSSYEYAPGKTCKALRYTLDKDLSQLVPSFSNSSGTCFTYMPALTIRLEAKDLPDLTITSRTYRSPEGSYLQITAPHDGGTVTLSKGQSSSSFSLKLYDLSQDYDVTASYSATLLPSSTGYAYCSPVNRTSFAMRDAVLAAQIAPEISCQRLELVLPWELGLGEVTLQYTTRKQPDPTEPQPLTALDEAVVLPPGDSFTGYTLRFQRLPGNSMLTSSNCCVRAYVHSDAGNGLNGAYRNIVSSLSFASLEGSDHIPVKKSSTSFFYIYDQITAPLQLGAGALENLKIGSSFYLEAQVVPSGSSAQDQEFYLVMPSGYLFSGLTSPGGHYQLTTSPWSEGQTLYALRYQGNSASDGRGYVRFNFTVGPAVDTGGGPVQLPTAFYGKNNHPEYPTAAGADTVAAGPLTADFNGDGTPEERDDLFACTKKFSLTFQYMQALSFSAYLTSTNGNTTGAAGDYRYCDEGVYRVYVSNSLQKAQTLSELTLTIPLPRAGTAKSAFDVVLTGEADVEGTLWDGVQKLYSTDNGATYGPAPAPDLLSEVTHVKLVCSGQRLVEVNQSAVAYLPFAVSFPASAKKGDVSLFAAQLSYSLGDTPVSAALPACTLSAVPAALEGRIYYDDNGNGRYDDGETVVSNNVVSLYTGAGSFLGSSFNQPYALEFVAPGSYQLRYTKRSGDRFGEGSRFSFDGNDASAAVTVTRETSLSDLTGYDLGLRRPRELSAAGVRLVEIKSPQKRLAPTVSPALAQGETLLYQSSDPSVAAVDADGVVTYVSPGQAKILITAPNTAAFSKDAPTVSLEVAVTCEPSGCLYAASPSLTLKSGSAYGPDTAEPIIIPADDAQLKLYYSAKENPGSGNYCNEAHDQLKTLSLTVADAGSTGAVLQGTASASSSGTVSLAVSSTRYLTLSDSGTVRLRLTLDNGHGVQIPAVERTLQVVKQQRVNFSLSAPSDLVYDGTSKTAQAVPSLDAVEESDYTLIYRRGGVITDPVEPGVYTVSVRVDNGAYLLGEVSGTSSFTIAKAPPVTGLPTAAAITYGSSLAASALTPPTASGLTAGTYRWKTPDTVPDAGSEAFEVLFTPDEAGRYASVTLSVPLLVRPRALLASPSAVTLKKQYDGTPTAAVSAVPLNLLDGDDLVLSASAAYNDKNVGSAKTITVTYEIDGQDAHNYTAPANAVLTGQGEITPLPLAVTGASAADRLYNGTTAVTVSGGVLSGVLPGDQVSLAGSPVGSLADADASPLPKDVTVSGYALSGADSANYLLLQPTGLTCQISKVPQSLQGASSCALDAAGDTLPVSRLGVFSTAASPGSLIYEVIQGADLLAIRGEELIILGEGTVTLRIRAPETANYLAAEKEITLTIRRVAAPAAPPAPDVPAPAPARPAAGQARNGAAPAAESRPAAGEDGDAGPAGRQEPAPSPGPAASPAPSAPTEPSPTKKMILADLLLAAGCIVLLILAFKKHRSLLFPAAAVLLSALLLVCTQGPGGWQLADLSTLPHLLLFVLSGAAFLPRRR</sequence>
<evidence type="ECO:0000256" key="3">
    <source>
        <dbReference type="SAM" id="SignalP"/>
    </source>
</evidence>
<evidence type="ECO:0000256" key="1">
    <source>
        <dbReference type="SAM" id="MobiDB-lite"/>
    </source>
</evidence>
<dbReference type="Gene3D" id="2.60.40.10">
    <property type="entry name" value="Immunoglobulins"/>
    <property type="match status" value="1"/>
</dbReference>
<feature type="compositionally biased region" description="Pro residues" evidence="1">
    <location>
        <begin position="1717"/>
        <end position="1730"/>
    </location>
</feature>
<keyword evidence="2" id="KW-1133">Transmembrane helix</keyword>
<protein>
    <recommendedName>
        <fullName evidence="4">YDG domain-containing protein</fullName>
    </recommendedName>
</protein>
<feature type="domain" description="YDG" evidence="4">
    <location>
        <begin position="1535"/>
        <end position="1614"/>
    </location>
</feature>
<feature type="transmembrane region" description="Helical" evidence="2">
    <location>
        <begin position="1789"/>
        <end position="1807"/>
    </location>
</feature>
<dbReference type="InterPro" id="IPR013783">
    <property type="entry name" value="Ig-like_fold"/>
</dbReference>
<dbReference type="InterPro" id="IPR008964">
    <property type="entry name" value="Invasin/intimin_cell_adhesion"/>
</dbReference>
<dbReference type="Proteomes" id="UP000659630">
    <property type="component" value="Unassembled WGS sequence"/>
</dbReference>